<evidence type="ECO:0000256" key="1">
    <source>
        <dbReference type="SAM" id="Phobius"/>
    </source>
</evidence>
<organism evidence="2 3">
    <name type="scientific">Fulvimarina uroteuthidis</name>
    <dbReference type="NCBI Taxonomy" id="3098149"/>
    <lineage>
        <taxon>Bacteria</taxon>
        <taxon>Pseudomonadati</taxon>
        <taxon>Pseudomonadota</taxon>
        <taxon>Alphaproteobacteria</taxon>
        <taxon>Hyphomicrobiales</taxon>
        <taxon>Aurantimonadaceae</taxon>
        <taxon>Fulvimarina</taxon>
    </lineage>
</organism>
<dbReference type="RefSeq" id="WP_322185689.1">
    <property type="nucleotide sequence ID" value="NZ_JAXLPB010000001.1"/>
</dbReference>
<sequence length="109" mass="12271">MDITALIEPATKELFGYGVLGIAVIALTTLYWMERKDRKEADKASDAVRDAAEKRIEEIQTCRINEMRSAIDSIRKGDEVMDDMQSSFERRLDGIKSSLDTLISSGRGR</sequence>
<gene>
    <name evidence="2" type="ORF">U0C82_03645</name>
</gene>
<evidence type="ECO:0000313" key="2">
    <source>
        <dbReference type="EMBL" id="MDY8108242.1"/>
    </source>
</evidence>
<keyword evidence="1" id="KW-0812">Transmembrane</keyword>
<accession>A0ABU5HYQ1</accession>
<proteinExistence type="predicted"/>
<comment type="caution">
    <text evidence="2">The sequence shown here is derived from an EMBL/GenBank/DDBJ whole genome shotgun (WGS) entry which is preliminary data.</text>
</comment>
<dbReference type="EMBL" id="JAXLPB010000001">
    <property type="protein sequence ID" value="MDY8108242.1"/>
    <property type="molecule type" value="Genomic_DNA"/>
</dbReference>
<feature type="transmembrane region" description="Helical" evidence="1">
    <location>
        <begin position="14"/>
        <end position="33"/>
    </location>
</feature>
<keyword evidence="3" id="KW-1185">Reference proteome</keyword>
<keyword evidence="1" id="KW-1133">Transmembrane helix</keyword>
<name>A0ABU5HYQ1_9HYPH</name>
<reference evidence="2 3" key="1">
    <citation type="submission" date="2023-12" db="EMBL/GenBank/DDBJ databases">
        <title>Description of Novel Strain Fulvimarina sp. 2208YS6-2-32 isolated from Uroteuthis (Photololigo) edulis.</title>
        <authorList>
            <person name="Park J.-S."/>
        </authorList>
    </citation>
    <scope>NUCLEOTIDE SEQUENCE [LARGE SCALE GENOMIC DNA]</scope>
    <source>
        <strain evidence="2 3">2208YS6-2-32</strain>
    </source>
</reference>
<evidence type="ECO:0000313" key="3">
    <source>
        <dbReference type="Proteomes" id="UP001294412"/>
    </source>
</evidence>
<protein>
    <submittedName>
        <fullName evidence="2">Uncharacterized protein</fullName>
    </submittedName>
</protein>
<dbReference type="Proteomes" id="UP001294412">
    <property type="component" value="Unassembled WGS sequence"/>
</dbReference>
<keyword evidence="1" id="KW-0472">Membrane</keyword>